<evidence type="ECO:0000256" key="3">
    <source>
        <dbReference type="ARBA" id="ARBA00022801"/>
    </source>
</evidence>
<sequence>MGGADVDPPSASATPEHASSTKRKSMVDTAEFSKRAKYWLASGMEGLGSLLKLIPLDSLAASQQQKVKRGWVGAYPDLASDQQSYYIRGVPQEDDSDREQVVSRNVYRRTHSRASSVASGYDTSDEGRRTKPYQLEPYTKPPTFIAPDFRERSSLGSWSPSASAFRARTTRWPLSPASPTTTTRSLLDEPIDHAEHHRPLRPSSRFGSAGSQRGLDHDSLLRARPRIYAGKTPRMTSLLQSKYTKDGSLARQRLFERHSQQLQTQDRLRAALDETIGTLRSERESYTSSRKNSVQSTAEEHPLYTPVGTYGRSFYRDDWGHDQSTARSPKLPAWLRTKHTGNREPSWLTNMRNLISRNLPSIEQQPRMPAHQKVVDEHDRIEKELAQRRQAEQFTEFTDEEEDLIDEALSEGSGQVVEGFNVTILKKDIHTLRPGEWLNDEVINFYGNLILARSKESTTLPKIHVFSTFFYKTLSEQGYDKVRRWTKKVKIFELDYVLIPIHCSGNHWTTAVIDMRNKRIEYYDSLLGNNPKCFLILRGYLEQECQDKLKKPFDFQGWENDCPKDIPRQRNGFDCGVFTCTFLECKSRGLDQFDFSQQNMPYLRKRIILSILNKSL</sequence>
<name>A0A9P6M087_MORAP</name>
<dbReference type="EMBL" id="JAAAHY010000695">
    <property type="protein sequence ID" value="KAF9959026.1"/>
    <property type="molecule type" value="Genomic_DNA"/>
</dbReference>
<evidence type="ECO:0000256" key="2">
    <source>
        <dbReference type="ARBA" id="ARBA00022670"/>
    </source>
</evidence>
<dbReference type="PANTHER" id="PTHR12606">
    <property type="entry name" value="SENTRIN/SUMO-SPECIFIC PROTEASE"/>
    <property type="match status" value="1"/>
</dbReference>
<evidence type="ECO:0000313" key="7">
    <source>
        <dbReference type="EMBL" id="KAF9959026.1"/>
    </source>
</evidence>
<keyword evidence="4" id="KW-0788">Thiol protease</keyword>
<feature type="domain" description="Ubiquitin-like protease family profile" evidence="6">
    <location>
        <begin position="422"/>
        <end position="586"/>
    </location>
</feature>
<dbReference type="AlphaFoldDB" id="A0A9P6M087"/>
<dbReference type="OrthoDB" id="1939479at2759"/>
<comment type="caution">
    <text evidence="7">The sequence shown here is derived from an EMBL/GenBank/DDBJ whole genome shotgun (WGS) entry which is preliminary data.</text>
</comment>
<protein>
    <submittedName>
        <fullName evidence="7">SUMO1 sentrin specific peptidase 1</fullName>
    </submittedName>
</protein>
<keyword evidence="3" id="KW-0378">Hydrolase</keyword>
<dbReference type="PROSITE" id="PS50600">
    <property type="entry name" value="ULP_PROTEASE"/>
    <property type="match status" value="1"/>
</dbReference>
<feature type="region of interest" description="Disordered" evidence="5">
    <location>
        <begin position="195"/>
        <end position="222"/>
    </location>
</feature>
<evidence type="ECO:0000256" key="4">
    <source>
        <dbReference type="ARBA" id="ARBA00022807"/>
    </source>
</evidence>
<dbReference type="GO" id="GO:0060255">
    <property type="term" value="P:regulation of macromolecule metabolic process"/>
    <property type="evidence" value="ECO:0007669"/>
    <property type="project" value="UniProtKB-ARBA"/>
</dbReference>
<accession>A0A9P6M087</accession>
<dbReference type="Gene3D" id="3.40.395.10">
    <property type="entry name" value="Adenoviral Proteinase, Chain A"/>
    <property type="match status" value="1"/>
</dbReference>
<dbReference type="Proteomes" id="UP000738359">
    <property type="component" value="Unassembled WGS sequence"/>
</dbReference>
<feature type="region of interest" description="Disordered" evidence="5">
    <location>
        <begin position="1"/>
        <end position="27"/>
    </location>
</feature>
<dbReference type="InterPro" id="IPR038765">
    <property type="entry name" value="Papain-like_cys_pep_sf"/>
</dbReference>
<dbReference type="InterPro" id="IPR003653">
    <property type="entry name" value="Peptidase_C48_C"/>
</dbReference>
<dbReference type="PANTHER" id="PTHR12606:SF141">
    <property type="entry name" value="GH15225P-RELATED"/>
    <property type="match status" value="1"/>
</dbReference>
<comment type="similarity">
    <text evidence="1">Belongs to the peptidase C48 family.</text>
</comment>
<feature type="region of interest" description="Disordered" evidence="5">
    <location>
        <begin position="113"/>
        <end position="143"/>
    </location>
</feature>
<keyword evidence="2" id="KW-0645">Protease</keyword>
<evidence type="ECO:0000259" key="6">
    <source>
        <dbReference type="PROSITE" id="PS50600"/>
    </source>
</evidence>
<feature type="compositionally biased region" description="Polar residues" evidence="5">
    <location>
        <begin position="113"/>
        <end position="122"/>
    </location>
</feature>
<dbReference type="SUPFAM" id="SSF54001">
    <property type="entry name" value="Cysteine proteinases"/>
    <property type="match status" value="1"/>
</dbReference>
<proteinExistence type="inferred from homology"/>
<dbReference type="GO" id="GO:0016926">
    <property type="term" value="P:protein desumoylation"/>
    <property type="evidence" value="ECO:0007669"/>
    <property type="project" value="TreeGrafter"/>
</dbReference>
<evidence type="ECO:0000256" key="1">
    <source>
        <dbReference type="ARBA" id="ARBA00005234"/>
    </source>
</evidence>
<dbReference type="FunFam" id="3.40.395.10:FF:000001">
    <property type="entry name" value="Sentrin-specific protease 1"/>
    <property type="match status" value="1"/>
</dbReference>
<dbReference type="GO" id="GO:0006508">
    <property type="term" value="P:proteolysis"/>
    <property type="evidence" value="ECO:0007669"/>
    <property type="project" value="UniProtKB-KW"/>
</dbReference>
<dbReference type="Pfam" id="PF02902">
    <property type="entry name" value="Peptidase_C48"/>
    <property type="match status" value="1"/>
</dbReference>
<gene>
    <name evidence="7" type="primary">SENP1</name>
    <name evidence="7" type="ORF">BGZ70_008989</name>
</gene>
<keyword evidence="8" id="KW-1185">Reference proteome</keyword>
<evidence type="ECO:0000313" key="8">
    <source>
        <dbReference type="Proteomes" id="UP000738359"/>
    </source>
</evidence>
<reference evidence="7" key="1">
    <citation type="journal article" date="2020" name="Fungal Divers.">
        <title>Resolving the Mortierellaceae phylogeny through synthesis of multi-gene phylogenetics and phylogenomics.</title>
        <authorList>
            <person name="Vandepol N."/>
            <person name="Liber J."/>
            <person name="Desiro A."/>
            <person name="Na H."/>
            <person name="Kennedy M."/>
            <person name="Barry K."/>
            <person name="Grigoriev I.V."/>
            <person name="Miller A.N."/>
            <person name="O'Donnell K."/>
            <person name="Stajich J.E."/>
            <person name="Bonito G."/>
        </authorList>
    </citation>
    <scope>NUCLEOTIDE SEQUENCE</scope>
    <source>
        <strain evidence="7">CK1249</strain>
    </source>
</reference>
<evidence type="ECO:0000256" key="5">
    <source>
        <dbReference type="SAM" id="MobiDB-lite"/>
    </source>
</evidence>
<dbReference type="GO" id="GO:0080090">
    <property type="term" value="P:regulation of primary metabolic process"/>
    <property type="evidence" value="ECO:0007669"/>
    <property type="project" value="UniProtKB-ARBA"/>
</dbReference>
<dbReference type="GO" id="GO:0016929">
    <property type="term" value="F:deSUMOylase activity"/>
    <property type="evidence" value="ECO:0007669"/>
    <property type="project" value="TreeGrafter"/>
</dbReference>
<dbReference type="GO" id="GO:0005634">
    <property type="term" value="C:nucleus"/>
    <property type="evidence" value="ECO:0007669"/>
    <property type="project" value="TreeGrafter"/>
</dbReference>
<organism evidence="7 8">
    <name type="scientific">Mortierella alpina</name>
    <name type="common">Oleaginous fungus</name>
    <name type="synonym">Mortierella renispora</name>
    <dbReference type="NCBI Taxonomy" id="64518"/>
    <lineage>
        <taxon>Eukaryota</taxon>
        <taxon>Fungi</taxon>
        <taxon>Fungi incertae sedis</taxon>
        <taxon>Mucoromycota</taxon>
        <taxon>Mortierellomycotina</taxon>
        <taxon>Mortierellomycetes</taxon>
        <taxon>Mortierellales</taxon>
        <taxon>Mortierellaceae</taxon>
        <taxon>Mortierella</taxon>
    </lineage>
</organism>